<dbReference type="InterPro" id="IPR018762">
    <property type="entry name" value="ChpT_C"/>
</dbReference>
<accession>A0A1I5BMX2</accession>
<dbReference type="Gene3D" id="3.30.565.10">
    <property type="entry name" value="Histidine kinase-like ATPase, C-terminal domain"/>
    <property type="match status" value="1"/>
</dbReference>
<dbReference type="InterPro" id="IPR036890">
    <property type="entry name" value="HATPase_C_sf"/>
</dbReference>
<dbReference type="Gene3D" id="1.10.287.130">
    <property type="match status" value="1"/>
</dbReference>
<evidence type="ECO:0000313" key="2">
    <source>
        <dbReference type="EMBL" id="SFN76095.1"/>
    </source>
</evidence>
<dbReference type="Proteomes" id="UP000198599">
    <property type="component" value="Unassembled WGS sequence"/>
</dbReference>
<dbReference type="OrthoDB" id="9803702at2"/>
<gene>
    <name evidence="2" type="ORF">SAMN04487859_108105</name>
</gene>
<dbReference type="AlphaFoldDB" id="A0A1I5BMX2"/>
<dbReference type="STRING" id="1005928.SAMN04487859_108105"/>
<evidence type="ECO:0000313" key="3">
    <source>
        <dbReference type="Proteomes" id="UP000198599"/>
    </source>
</evidence>
<keyword evidence="2" id="KW-0808">Transferase</keyword>
<feature type="domain" description="Histidine phosphotransferase ChpT C-terminal" evidence="1">
    <location>
        <begin position="79"/>
        <end position="193"/>
    </location>
</feature>
<dbReference type="EMBL" id="FOVP01000008">
    <property type="protein sequence ID" value="SFN76095.1"/>
    <property type="molecule type" value="Genomic_DNA"/>
</dbReference>
<evidence type="ECO:0000259" key="1">
    <source>
        <dbReference type="Pfam" id="PF10090"/>
    </source>
</evidence>
<dbReference type="GO" id="GO:0016740">
    <property type="term" value="F:transferase activity"/>
    <property type="evidence" value="ECO:0007669"/>
    <property type="project" value="UniProtKB-KW"/>
</dbReference>
<sequence length="199" mass="21181">MNNHSQTLAALIGSRICHDLISPMGAVTNGLELLELSGMGTSPEMVLISESAADANARIRLFRLAFGTASARQSLRSEDLGAILATVYRTGRIALDYGLSGTVTQPLAQVVVLSLLCAEQTIPFGGTLSVTQHEGQFEISATGGRLQINDQLWNSLGAMAPAPEVTPAQVQFLLLPERLAALGRSAQVDHGETELRLRF</sequence>
<reference evidence="3" key="1">
    <citation type="submission" date="2016-10" db="EMBL/GenBank/DDBJ databases">
        <authorList>
            <person name="Varghese N."/>
            <person name="Submissions S."/>
        </authorList>
    </citation>
    <scope>NUCLEOTIDE SEQUENCE [LARGE SCALE GENOMIC DNA]</scope>
    <source>
        <strain evidence="3">DSM 28463</strain>
    </source>
</reference>
<organism evidence="2 3">
    <name type="scientific">Roseovarius lutimaris</name>
    <dbReference type="NCBI Taxonomy" id="1005928"/>
    <lineage>
        <taxon>Bacteria</taxon>
        <taxon>Pseudomonadati</taxon>
        <taxon>Pseudomonadota</taxon>
        <taxon>Alphaproteobacteria</taxon>
        <taxon>Rhodobacterales</taxon>
        <taxon>Roseobacteraceae</taxon>
        <taxon>Roseovarius</taxon>
    </lineage>
</organism>
<proteinExistence type="predicted"/>
<dbReference type="Pfam" id="PF10090">
    <property type="entry name" value="HPTransfase"/>
    <property type="match status" value="1"/>
</dbReference>
<dbReference type="RefSeq" id="WP_143076316.1">
    <property type="nucleotide sequence ID" value="NZ_FOVP01000008.1"/>
</dbReference>
<keyword evidence="3" id="KW-1185">Reference proteome</keyword>
<name>A0A1I5BMX2_9RHOB</name>
<protein>
    <submittedName>
        <fullName evidence="2">Histidine phosphotransferase ChpT</fullName>
    </submittedName>
</protein>